<name>A0A2N9I495_FAGSY</name>
<feature type="compositionally biased region" description="Pro residues" evidence="1">
    <location>
        <begin position="68"/>
        <end position="81"/>
    </location>
</feature>
<sequence>MATTKSVDASLWWDPFSLLLTDLESAPLSSDLPPNLAKKLKENRDWPERQPQPRSQSPDQQPDWPTQEAPPPQEPPPPQNPQPITTIGPTPTPISTATDPRRQPQPPPHLTPATTTSTTPHAGNHNLHHTSHQQPQPQPEPNHNPSIPMATEPRNPWPKLQGKPMATETHAVACLDEVQSYIIVERSLKDNNLGADSIVQEYLHVIMLQYYMERQCLLKCTRRILMHALYVGTDSKEGQIIREEALKLISDGLERKSISVLEDLLSSSHPEQMDVDLFTLSAEETLIEDNLVLDILFLAYYESFCTCNGERWKKLCSLYKGILSGACNFKKLAISSEALHSSYHAKIQLLLILIETLDLEILLQMVHDEMPFRNGFSVFTLTDVQEMDAIISRKEENDVLMEIDHVGYVRQAFEAASLSYFLEIVQSDILKESDGPVAGYRSVLRTFVSAFIASYEINLQMGDSNLNLILDILCKIYRGVTLCPVLGQGKFYRRSYSVSSLQLRGYNFLDKSVGISSLFEINSDSLVDNISQIVETHLPVHVPGVEGLFIPSKTRGHVLKVIGGNTALVRWESAFLDVTELVYLTSFPPWFPMYDGDTILVVYFVKAQSANTDVTDLPVWMRLYTIWRACTAPPIGAGSDVCFAFMEIGSLLHLPETGMTVTMEKNVWAVEIICTLVRNLSPNSSSAALMSMGVKILGKVLKCSPSHVAAVALKANIFDLVLETSICDIGGNSSSSGSWLLSGKLAKMLLIDCEQNDNDYPLAISVLDFTMQLVETGLEDDSLLALIVFSLQYILVSHEYWKYKVKYVRWKVTLKVLEVMKKCIMSVSYFERLGDIIRDLLLCDSSIHNALFRIICTTKQSLENLYSSRLFELMEIEGLQLAIGAVLDILFIMLSNFSKDVSSSLSVFHQAVLSCTTKPVPVAAAVTSLISYFRNPAIQVGAARIADLRHSINHILLEQSVWNEDLFVATVNLLTSAAHYQPAFLVDVFAAKESTDVQCSNVDSVKQPANEASFGPQGSKKSSLVDALLHYVDRASDLINSNPRILLNVLNLMKALWQGAAQYTQILSWLRSSENFWKQLSNTMSQIAGIEDPPLENLTEMGGQNFAYKYRCQSAILEIIAYEMFLQKKLSHAESLVKHTAESKNRIENAVNIEKSNATKDIMSNWCGSSVLGNLIKSYTSCEYDNEKYFRAKVAASLFTVHVMGRLATGDSGTLSVSLLQKIHEISKKLNSQPAFSELLAQYSQRGYSEGKELKTLILSDLYYHLQGEFEGREIAPGAFKELLQYLVESKFLQSYHHKYDDDLFATSKDVYLFDLARLRADMGLDMWDCSEWKASKTIAETMLHCMQDANSMMLLASSKHSALKALITVLTVYEDDSTERKTIGRKIPDQLVLSCIDHICQCFYDTVESLAPILDASEDILCFLVAQIELLLHLMRSAHKSLSLHACALVLKTSASGLKVLGDLRPSVTEVNRTMELLLMLVLSTLEFTCLNSRFGGVTDVQSVEELAKISNATITLLPILCNCITTAEHCTLSLTTMDFILRSFLTPNTWFPIIQSHLQLQHVILKLQDKNSFASIPILLKFFLTLARVRGGAEMLLNSGFLSSLRVLFSEYLDGESFSSINSEGSLSNSSDKSEKPQHIWGLGLAVVTAIIQSLGDSSTCTDIVDNVIPYFFTEKAYIISFYLNAPDFPSGDPDKKRPRAQRTQTSLAALEETEHTLTLMCVLAKHWNSWVKAMKEMDSQLREKSIHLLAFISRGTQHHGESAIRGAPLLCPPTLKEDFDLCKKAPFIKSKNGWFALSPLGCVSKQKFTAVSTALTIKDQANTVPVTQTYFSDAIALQIYRITFLLLKFLSLQAEGATRRAEEVGFVDLAHFPELPMPEILHGLQDQAVAIVTELCEANRSERIPLEIKGVCCLLLQIMEMALYLELCVVQICGIRPVLGRVEDFSKDLKLLIRGTSLFIPLTIG</sequence>
<proteinExistence type="predicted"/>
<dbReference type="GO" id="GO:0044611">
    <property type="term" value="C:nuclear pore inner ring"/>
    <property type="evidence" value="ECO:0007669"/>
    <property type="project" value="TreeGrafter"/>
</dbReference>
<feature type="compositionally biased region" description="Low complexity" evidence="1">
    <location>
        <begin position="82"/>
        <end position="98"/>
    </location>
</feature>
<reference evidence="2" key="1">
    <citation type="submission" date="2018-02" db="EMBL/GenBank/DDBJ databases">
        <authorList>
            <person name="Cohen D.B."/>
            <person name="Kent A.D."/>
        </authorList>
    </citation>
    <scope>NUCLEOTIDE SEQUENCE</scope>
</reference>
<protein>
    <submittedName>
        <fullName evidence="2">Uncharacterized protein</fullName>
    </submittedName>
</protein>
<feature type="compositionally biased region" description="Low complexity" evidence="1">
    <location>
        <begin position="52"/>
        <end position="67"/>
    </location>
</feature>
<gene>
    <name evidence="2" type="ORF">FSB_LOCUS46725</name>
</gene>
<feature type="region of interest" description="Disordered" evidence="1">
    <location>
        <begin position="25"/>
        <end position="164"/>
    </location>
</feature>
<evidence type="ECO:0000313" key="2">
    <source>
        <dbReference type="EMBL" id="SPD18843.1"/>
    </source>
</evidence>
<evidence type="ECO:0000256" key="1">
    <source>
        <dbReference type="SAM" id="MobiDB-lite"/>
    </source>
</evidence>
<accession>A0A2N9I495</accession>
<dbReference type="InterPro" id="IPR044840">
    <property type="entry name" value="Nup188"/>
</dbReference>
<organism evidence="2">
    <name type="scientific">Fagus sylvatica</name>
    <name type="common">Beechnut</name>
    <dbReference type="NCBI Taxonomy" id="28930"/>
    <lineage>
        <taxon>Eukaryota</taxon>
        <taxon>Viridiplantae</taxon>
        <taxon>Streptophyta</taxon>
        <taxon>Embryophyta</taxon>
        <taxon>Tracheophyta</taxon>
        <taxon>Spermatophyta</taxon>
        <taxon>Magnoliopsida</taxon>
        <taxon>eudicotyledons</taxon>
        <taxon>Gunneridae</taxon>
        <taxon>Pentapetalae</taxon>
        <taxon>rosids</taxon>
        <taxon>fabids</taxon>
        <taxon>Fagales</taxon>
        <taxon>Fagaceae</taxon>
        <taxon>Fagus</taxon>
    </lineage>
</organism>
<feature type="compositionally biased region" description="Basic and acidic residues" evidence="1">
    <location>
        <begin position="39"/>
        <end position="48"/>
    </location>
</feature>
<dbReference type="PANTHER" id="PTHR31431:SF1">
    <property type="entry name" value="NUCLEOPORIN NUP188"/>
    <property type="match status" value="1"/>
</dbReference>
<dbReference type="GO" id="GO:0006606">
    <property type="term" value="P:protein import into nucleus"/>
    <property type="evidence" value="ECO:0007669"/>
    <property type="project" value="TreeGrafter"/>
</dbReference>
<dbReference type="PANTHER" id="PTHR31431">
    <property type="entry name" value="NUCLEOPORIN NUP188 HOMOLOG"/>
    <property type="match status" value="1"/>
</dbReference>
<feature type="compositionally biased region" description="Low complexity" evidence="1">
    <location>
        <begin position="111"/>
        <end position="121"/>
    </location>
</feature>
<dbReference type="EMBL" id="OIVN01004702">
    <property type="protein sequence ID" value="SPD18843.1"/>
    <property type="molecule type" value="Genomic_DNA"/>
</dbReference>
<dbReference type="GO" id="GO:0017056">
    <property type="term" value="F:structural constituent of nuclear pore"/>
    <property type="evidence" value="ECO:0007669"/>
    <property type="project" value="InterPro"/>
</dbReference>
<dbReference type="GO" id="GO:0006405">
    <property type="term" value="P:RNA export from nucleus"/>
    <property type="evidence" value="ECO:0007669"/>
    <property type="project" value="TreeGrafter"/>
</dbReference>